<dbReference type="Pfam" id="PF00567">
    <property type="entry name" value="TUDOR"/>
    <property type="match status" value="1"/>
</dbReference>
<dbReference type="Gene3D" id="2.30.30.140">
    <property type="match status" value="1"/>
</dbReference>
<protein>
    <submittedName>
        <fullName evidence="7">Uncharacterized protein</fullName>
    </submittedName>
</protein>
<dbReference type="GO" id="GO:0016787">
    <property type="term" value="F:hydrolase activity"/>
    <property type="evidence" value="ECO:0007669"/>
    <property type="project" value="UniProtKB-KW"/>
</dbReference>
<dbReference type="SUPFAM" id="SSF63748">
    <property type="entry name" value="Tudor/PWWP/MBT"/>
    <property type="match status" value="1"/>
</dbReference>
<evidence type="ECO:0000313" key="7">
    <source>
        <dbReference type="EMBL" id="KGK40654.1"/>
    </source>
</evidence>
<dbReference type="GO" id="GO:0006402">
    <property type="term" value="P:mRNA catabolic process"/>
    <property type="evidence" value="ECO:0007669"/>
    <property type="project" value="UniProtKB-UniRule"/>
</dbReference>
<dbReference type="EMBL" id="JQFK01000001">
    <property type="protein sequence ID" value="KGK40654.1"/>
    <property type="molecule type" value="Genomic_DNA"/>
</dbReference>
<dbReference type="PROSITE" id="PS50830">
    <property type="entry name" value="TNASE_3"/>
    <property type="match status" value="4"/>
</dbReference>
<dbReference type="Proteomes" id="UP000029867">
    <property type="component" value="Unassembled WGS sequence"/>
</dbReference>
<dbReference type="SMART" id="SM00318">
    <property type="entry name" value="SNc"/>
    <property type="match status" value="4"/>
</dbReference>
<sequence length="860" mass="96281">MTQVFFAKVKSILSADTLILTSPNGTQERTLTLAYLQAPRLQANEKYAFESRELLRTLLVGKQVKFWVLYKNSSNREFGDISTPIFQSLIEYVLSKGAAKLRDNINAFDEDEDIERFRKVQKEAELAKVGLWNPDCKKLDILEKTEVSNDPTPINAIVEKVLSGDRLLVRLLINPKTHAVVPVLIAGVKTPRSSSNDEPAEEYGDVAKSYVEKRLLMASVKVAIIGESLSGVLVGKIIHPNGNIAEKLLIEGLAEVSDWQSQLIGSKDMAVLRKAEKEARNLRKNIWKNQEAEVKSAQSDGDLAIGKRVDATVARIISADTVVLRLRNNTEITVQLISLRAPRASDLSTAPFVAAAKEYVRQKLIGKHVEASIESIREGNDQYDERFLVTLRTADGANINENIVANGYASVIRHRKGEYMPEYWDSLIETEALSVKSRKGIHGKAPPAENNVDASENAMRAKPYLFSFQNRNKITGTVEHVISGTRFRIVIPKEGVRLILVLGGLSSSSNKTDDITKDSLELAKKKLYQRDVNFEIYNVDKNGAFIGNIYAPGSAVPFQINLLREGLAETHARSVHDTKHASQMIAAEDEAKEKNLGVWKDYDPNTDLAEVTTQIENLKIEKKYFDAEVCEVLEDGCIAFHILDSEKSKLKAFMAKLHSLSHSFKQVSAVKKNEVVAAKLSDNGKFYRARILDVNKADRSVKVQHLDYGTIENISMGDIRELPAEFSINKYKPQAHIAQLSLINMPPKTQKDYYDQAIYFLEDTLLDKQVIACVTFTNPTPGVEFDVEIYDPKVIAEDPSKSINKELVAEGWGLVKKKNFKPFETLLQKEQKELLALEEEAKSDHIGCWQFGDIEGDDDF</sequence>
<evidence type="ECO:0000256" key="2">
    <source>
        <dbReference type="ARBA" id="ARBA00022490"/>
    </source>
</evidence>
<reference evidence="8" key="1">
    <citation type="journal article" date="2014" name="Microb. Cell Fact.">
        <title>Exploiting Issatchenkia orientalis SD108 for succinic acid production.</title>
        <authorList>
            <person name="Xiao H."/>
            <person name="Shao Z."/>
            <person name="Jiang Y."/>
            <person name="Dole S."/>
            <person name="Zhao H."/>
        </authorList>
    </citation>
    <scope>NUCLEOTIDE SEQUENCE [LARGE SCALE GENOMIC DNA]</scope>
    <source>
        <strain evidence="8">SD108</strain>
    </source>
</reference>
<dbReference type="InterPro" id="IPR035437">
    <property type="entry name" value="SNase_OB-fold_sf"/>
</dbReference>
<dbReference type="InterPro" id="IPR016071">
    <property type="entry name" value="Staphylococal_nuclease_OB-fold"/>
</dbReference>
<dbReference type="PIRSF" id="PIRSF017179">
    <property type="entry name" value="RISC-Tudor-SN"/>
    <property type="match status" value="1"/>
</dbReference>
<feature type="domain" description="TNase-like" evidence="6">
    <location>
        <begin position="152"/>
        <end position="289"/>
    </location>
</feature>
<dbReference type="PANTHER" id="PTHR12302">
    <property type="entry name" value="EBNA2 BINDING PROTEIN P100"/>
    <property type="match status" value="1"/>
</dbReference>
<feature type="domain" description="TNase-like" evidence="6">
    <location>
        <begin position="472"/>
        <end position="601"/>
    </location>
</feature>
<dbReference type="GO" id="GO:0031047">
    <property type="term" value="P:regulatory ncRNA-mediated gene silencing"/>
    <property type="evidence" value="ECO:0007669"/>
    <property type="project" value="UniProtKB-UniRule"/>
</dbReference>
<evidence type="ECO:0000256" key="1">
    <source>
        <dbReference type="ARBA" id="ARBA00004496"/>
    </source>
</evidence>
<feature type="domain" description="Tudor" evidence="5">
    <location>
        <begin position="669"/>
        <end position="729"/>
    </location>
</feature>
<dbReference type="Pfam" id="PF00565">
    <property type="entry name" value="SNase"/>
    <property type="match status" value="4"/>
</dbReference>
<dbReference type="GO" id="GO:0031332">
    <property type="term" value="C:RNAi effector complex"/>
    <property type="evidence" value="ECO:0007669"/>
    <property type="project" value="InterPro"/>
</dbReference>
<dbReference type="GO" id="GO:0005829">
    <property type="term" value="C:cytosol"/>
    <property type="evidence" value="ECO:0007669"/>
    <property type="project" value="UniProtKB-UniRule"/>
</dbReference>
<gene>
    <name evidence="7" type="ORF">JL09_g23</name>
</gene>
<evidence type="ECO:0000256" key="3">
    <source>
        <dbReference type="ARBA" id="ARBA00022737"/>
    </source>
</evidence>
<dbReference type="FunFam" id="2.30.30.140:FF:000018">
    <property type="entry name" value="Serine/threonine-protein kinase 31"/>
    <property type="match status" value="1"/>
</dbReference>
<organism evidence="7 8">
    <name type="scientific">Pichia kudriavzevii</name>
    <name type="common">Yeast</name>
    <name type="synonym">Issatchenkia orientalis</name>
    <dbReference type="NCBI Taxonomy" id="4909"/>
    <lineage>
        <taxon>Eukaryota</taxon>
        <taxon>Fungi</taxon>
        <taxon>Dikarya</taxon>
        <taxon>Ascomycota</taxon>
        <taxon>Saccharomycotina</taxon>
        <taxon>Pichiomycetes</taxon>
        <taxon>Pichiales</taxon>
        <taxon>Pichiaceae</taxon>
        <taxon>Pichia</taxon>
    </lineage>
</organism>
<dbReference type="GO" id="GO:0005739">
    <property type="term" value="C:mitochondrion"/>
    <property type="evidence" value="ECO:0007669"/>
    <property type="project" value="UniProtKB-SubCell"/>
</dbReference>
<dbReference type="InterPro" id="IPR002999">
    <property type="entry name" value="Tudor"/>
</dbReference>
<keyword evidence="3" id="KW-0677">Repeat</keyword>
<dbReference type="Gene3D" id="2.40.50.90">
    <property type="match status" value="5"/>
</dbReference>
<evidence type="ECO:0000313" key="8">
    <source>
        <dbReference type="Proteomes" id="UP000029867"/>
    </source>
</evidence>
<comment type="caution">
    <text evidence="7">The sequence shown here is derived from an EMBL/GenBank/DDBJ whole genome shotgun (WGS) entry which is preliminary data.</text>
</comment>
<feature type="domain" description="TNase-like" evidence="6">
    <location>
        <begin position="307"/>
        <end position="444"/>
    </location>
</feature>
<dbReference type="GO" id="GO:0004519">
    <property type="term" value="F:endonuclease activity"/>
    <property type="evidence" value="ECO:0007669"/>
    <property type="project" value="UniProtKB-KW"/>
</dbReference>
<dbReference type="eggNOG" id="KOG2039">
    <property type="taxonomic scope" value="Eukaryota"/>
</dbReference>
<keyword evidence="2 4" id="KW-0963">Cytoplasm</keyword>
<evidence type="ECO:0000259" key="5">
    <source>
        <dbReference type="PROSITE" id="PS50304"/>
    </source>
</evidence>
<evidence type="ECO:0000256" key="4">
    <source>
        <dbReference type="PIRNR" id="PIRNR017179"/>
    </source>
</evidence>
<dbReference type="CDD" id="cd20379">
    <property type="entry name" value="Tudor_dTUD-like"/>
    <property type="match status" value="1"/>
</dbReference>
<proteinExistence type="predicted"/>
<name>A0A099P8S8_PICKU</name>
<dbReference type="AlphaFoldDB" id="A0A099P8S8"/>
<dbReference type="InterPro" id="IPR016685">
    <property type="entry name" value="Silence_cplx_Nase-comp_TudorSN"/>
</dbReference>
<comment type="subcellular location">
    <subcellularLocation>
        <location evidence="1 4">Cytoplasm</location>
    </subcellularLocation>
</comment>
<dbReference type="SMART" id="SM00333">
    <property type="entry name" value="TUDOR"/>
    <property type="match status" value="1"/>
</dbReference>
<feature type="domain" description="TNase-like" evidence="6">
    <location>
        <begin position="3"/>
        <end position="134"/>
    </location>
</feature>
<dbReference type="VEuPathDB" id="FungiDB:C5L36_0A10360"/>
<dbReference type="HOGENOM" id="CLU_005966_1_0_1"/>
<dbReference type="SUPFAM" id="SSF50199">
    <property type="entry name" value="Staphylococcal nuclease"/>
    <property type="match status" value="5"/>
</dbReference>
<dbReference type="PANTHER" id="PTHR12302:SF2">
    <property type="entry name" value="STAPHYLOCOCCAL NUCLEASE DOMAIN-CONTAINING PROTEIN 1"/>
    <property type="match status" value="1"/>
</dbReference>
<accession>A0A099P8S8</accession>
<dbReference type="PROSITE" id="PS50304">
    <property type="entry name" value="TUDOR"/>
    <property type="match status" value="1"/>
</dbReference>
<evidence type="ECO:0000259" key="6">
    <source>
        <dbReference type="PROSITE" id="PS50830"/>
    </source>
</evidence>
<dbReference type="GO" id="GO:0003723">
    <property type="term" value="F:RNA binding"/>
    <property type="evidence" value="ECO:0007669"/>
    <property type="project" value="UniProtKB-UniRule"/>
</dbReference>
<dbReference type="GO" id="GO:0016020">
    <property type="term" value="C:membrane"/>
    <property type="evidence" value="ECO:0007669"/>
    <property type="project" value="UniProtKB-SubCell"/>
</dbReference>